<keyword evidence="1" id="KW-0472">Membrane</keyword>
<feature type="transmembrane region" description="Helical" evidence="1">
    <location>
        <begin position="49"/>
        <end position="67"/>
    </location>
</feature>
<reference evidence="3" key="1">
    <citation type="submission" date="2017-09" db="EMBL/GenBank/DDBJ databases">
        <title>Depth-based differentiation of microbial function through sediment-hosted aquifers and enrichment of novel symbionts in the deep terrestrial subsurface.</title>
        <authorList>
            <person name="Probst A.J."/>
            <person name="Ladd B."/>
            <person name="Jarett J.K."/>
            <person name="Geller-Mcgrath D.E."/>
            <person name="Sieber C.M.K."/>
            <person name="Emerson J.B."/>
            <person name="Anantharaman K."/>
            <person name="Thomas B.C."/>
            <person name="Malmstrom R."/>
            <person name="Stieglmeier M."/>
            <person name="Klingl A."/>
            <person name="Woyke T."/>
            <person name="Ryan C.M."/>
            <person name="Banfield J.F."/>
        </authorList>
    </citation>
    <scope>NUCLEOTIDE SEQUENCE [LARGE SCALE GENOMIC DNA]</scope>
</reference>
<comment type="caution">
    <text evidence="2">The sequence shown here is derived from an EMBL/GenBank/DDBJ whole genome shotgun (WGS) entry which is preliminary data.</text>
</comment>
<dbReference type="Proteomes" id="UP000230518">
    <property type="component" value="Unassembled WGS sequence"/>
</dbReference>
<dbReference type="EMBL" id="PFWO01000033">
    <property type="protein sequence ID" value="PJA51051.1"/>
    <property type="molecule type" value="Genomic_DNA"/>
</dbReference>
<accession>A0A2M7XNA3</accession>
<sequence length="173" mass="19558">MKKLLSLSFLEIVYWKLFIPQPVAAQCPVCIVTVGGGMFLAQRLGVDDVLISIWISALNTAIAFYIADKLKIKNYKLKIIQNPWILSFLLFATTLIYFQTSGQLYHAQNQLLGIDKIIFGQTVGMISIFIGNFIYGFTKYKNNGRALFPYSKVIFPVGLVLIITLAFKFGFRL</sequence>
<protein>
    <submittedName>
        <fullName evidence="2">Uncharacterized protein</fullName>
    </submittedName>
</protein>
<name>A0A2M7XNA3_9BACT</name>
<feature type="transmembrane region" description="Helical" evidence="1">
    <location>
        <begin position="118"/>
        <end position="138"/>
    </location>
</feature>
<evidence type="ECO:0000313" key="2">
    <source>
        <dbReference type="EMBL" id="PJA51051.1"/>
    </source>
</evidence>
<evidence type="ECO:0000256" key="1">
    <source>
        <dbReference type="SAM" id="Phobius"/>
    </source>
</evidence>
<feature type="transmembrane region" description="Helical" evidence="1">
    <location>
        <begin position="150"/>
        <end position="171"/>
    </location>
</feature>
<feature type="transmembrane region" description="Helical" evidence="1">
    <location>
        <begin position="79"/>
        <end position="98"/>
    </location>
</feature>
<dbReference type="AlphaFoldDB" id="A0A2M7XNA3"/>
<gene>
    <name evidence="2" type="ORF">CO168_01890</name>
</gene>
<organism evidence="2 3">
    <name type="scientific">Candidatus Shapirobacteria bacterium CG_4_9_14_3_um_filter_36_12</name>
    <dbReference type="NCBI Taxonomy" id="1974877"/>
    <lineage>
        <taxon>Bacteria</taxon>
        <taxon>Candidatus Shapironibacteriota</taxon>
    </lineage>
</organism>
<evidence type="ECO:0000313" key="3">
    <source>
        <dbReference type="Proteomes" id="UP000230518"/>
    </source>
</evidence>
<keyword evidence="1" id="KW-0812">Transmembrane</keyword>
<keyword evidence="1" id="KW-1133">Transmembrane helix</keyword>
<proteinExistence type="predicted"/>